<dbReference type="InterPro" id="IPR050640">
    <property type="entry name" value="Bact_2-comp_sensor_kinase"/>
</dbReference>
<dbReference type="RefSeq" id="WP_281764791.1">
    <property type="nucleotide sequence ID" value="NZ_BRVO01000002.1"/>
</dbReference>
<organism evidence="3 4">
    <name type="scientific">Neptunitalea lumnitzerae</name>
    <dbReference type="NCBI Taxonomy" id="2965509"/>
    <lineage>
        <taxon>Bacteria</taxon>
        <taxon>Pseudomonadati</taxon>
        <taxon>Bacteroidota</taxon>
        <taxon>Flavobacteriia</taxon>
        <taxon>Flavobacteriales</taxon>
        <taxon>Flavobacteriaceae</taxon>
        <taxon>Neptunitalea</taxon>
    </lineage>
</organism>
<keyword evidence="1" id="KW-0472">Membrane</keyword>
<evidence type="ECO:0000259" key="2">
    <source>
        <dbReference type="Pfam" id="PF06580"/>
    </source>
</evidence>
<dbReference type="InterPro" id="IPR036890">
    <property type="entry name" value="HATPase_C_sf"/>
</dbReference>
<feature type="transmembrane region" description="Helical" evidence="1">
    <location>
        <begin position="39"/>
        <end position="63"/>
    </location>
</feature>
<keyword evidence="4" id="KW-1185">Reference proteome</keyword>
<feature type="transmembrane region" description="Helical" evidence="1">
    <location>
        <begin position="75"/>
        <end position="92"/>
    </location>
</feature>
<comment type="caution">
    <text evidence="3">The sequence shown here is derived from an EMBL/GenBank/DDBJ whole genome shotgun (WGS) entry which is preliminary data.</text>
</comment>
<dbReference type="PANTHER" id="PTHR34220">
    <property type="entry name" value="SENSOR HISTIDINE KINASE YPDA"/>
    <property type="match status" value="1"/>
</dbReference>
<evidence type="ECO:0000256" key="1">
    <source>
        <dbReference type="SAM" id="Phobius"/>
    </source>
</evidence>
<feature type="domain" description="Signal transduction histidine kinase internal region" evidence="2">
    <location>
        <begin position="150"/>
        <end position="223"/>
    </location>
</feature>
<dbReference type="PANTHER" id="PTHR34220:SF7">
    <property type="entry name" value="SENSOR HISTIDINE KINASE YPDA"/>
    <property type="match status" value="1"/>
</dbReference>
<feature type="transmembrane region" description="Helical" evidence="1">
    <location>
        <begin position="12"/>
        <end position="33"/>
    </location>
</feature>
<keyword evidence="1" id="KW-0812">Transmembrane</keyword>
<evidence type="ECO:0000313" key="4">
    <source>
        <dbReference type="Proteomes" id="UP001143543"/>
    </source>
</evidence>
<accession>A0ABQ5MI92</accession>
<protein>
    <recommendedName>
        <fullName evidence="2">Signal transduction histidine kinase internal region domain-containing protein</fullName>
    </recommendedName>
</protein>
<dbReference type="Gene3D" id="3.30.565.10">
    <property type="entry name" value="Histidine kinase-like ATPase, C-terminal domain"/>
    <property type="match status" value="1"/>
</dbReference>
<sequence length="335" mass="38942">MIQFSGKVTKLLKLLFHIGFLGIIGTQLLMRVFDTLPDNWLFLFTSDAFENFICVSIVYVLYYVIFRFDNLAKRIAYTVFLILPLIGVAILKDYRIHGAITINYAFGYFTSLLGQALLFYLLLYFINRLDALNKYKKMEKELIETKELLMRNQLHPHFLFNAFNSLYSLSLKKKDEVPENILKLAGMMRYITDDIQLDKVPLKKEIDFIEKYIAIEKIRFGEEASITFTIENTLTSDILIAPFLLIPLVENAFKHGFYTNAKEAYVHMSLNITGNQLLFLVTNSVFKKQHFQESNREGKGLTNLKQRLQTLYPNQFSLHSNSTANSYQAQLKIEI</sequence>
<evidence type="ECO:0000313" key="3">
    <source>
        <dbReference type="EMBL" id="GLB49146.1"/>
    </source>
</evidence>
<name>A0ABQ5MI92_9FLAO</name>
<keyword evidence="1" id="KW-1133">Transmembrane helix</keyword>
<dbReference type="EMBL" id="BRVO01000002">
    <property type="protein sequence ID" value="GLB49146.1"/>
    <property type="molecule type" value="Genomic_DNA"/>
</dbReference>
<dbReference type="Pfam" id="PF06580">
    <property type="entry name" value="His_kinase"/>
    <property type="match status" value="1"/>
</dbReference>
<gene>
    <name evidence="3" type="ORF">Y10_15140</name>
</gene>
<proteinExistence type="predicted"/>
<feature type="transmembrane region" description="Helical" evidence="1">
    <location>
        <begin position="104"/>
        <end position="126"/>
    </location>
</feature>
<reference evidence="3" key="1">
    <citation type="submission" date="2022-07" db="EMBL/GenBank/DDBJ databases">
        <title>Taxonomy of Novel Oxalotrophic and Methylotrophic Bacteria.</title>
        <authorList>
            <person name="Sahin N."/>
            <person name="Tani A."/>
        </authorList>
    </citation>
    <scope>NUCLEOTIDE SEQUENCE</scope>
    <source>
        <strain evidence="3">Y10</strain>
    </source>
</reference>
<dbReference type="InterPro" id="IPR010559">
    <property type="entry name" value="Sig_transdc_His_kin_internal"/>
</dbReference>
<dbReference type="Proteomes" id="UP001143543">
    <property type="component" value="Unassembled WGS sequence"/>
</dbReference>